<dbReference type="SUPFAM" id="SSF46785">
    <property type="entry name" value="Winged helix' DNA-binding domain"/>
    <property type="match status" value="1"/>
</dbReference>
<gene>
    <name evidence="6" type="ORF">AN695_0226600</name>
    <name evidence="7" type="ORF">DMW51_18420</name>
</gene>
<feature type="domain" description="HTH lysR-type" evidence="5">
    <location>
        <begin position="5"/>
        <end position="62"/>
    </location>
</feature>
<keyword evidence="2" id="KW-0805">Transcription regulation</keyword>
<evidence type="ECO:0000256" key="4">
    <source>
        <dbReference type="ARBA" id="ARBA00023163"/>
    </source>
</evidence>
<dbReference type="SUPFAM" id="SSF53850">
    <property type="entry name" value="Periplasmic binding protein-like II"/>
    <property type="match status" value="1"/>
</dbReference>
<sequence length="296" mass="33231">MIMKLDPRIVVQFVVIAEEASFTRAARRLHVAQPWLSGRIKRFEEQLGFSLFVRNAHGIELTSKGAALLEVAHSVELSMTATESVAAKLRRANQERFSIGMPPYSYQIASRNEIINRFSKLNPGVHVELDVGWSPSLIEKVLSGLLDLAFVPGDICNEELEVTRLCQLRIELMMSAKHPLATNKELISSDLKQYTVLVFNRALNPALFDSIFSPWEAIGVNLVPFVELNQDVLERVHSSETIVIACFDLKDDLLNKDVLIRKTIVDSSLVPFSLVRRAGWCSPECNNFLALAKDLE</sequence>
<evidence type="ECO:0000256" key="1">
    <source>
        <dbReference type="ARBA" id="ARBA00009437"/>
    </source>
</evidence>
<dbReference type="GO" id="GO:0003700">
    <property type="term" value="F:DNA-binding transcription factor activity"/>
    <property type="evidence" value="ECO:0007669"/>
    <property type="project" value="InterPro"/>
</dbReference>
<comment type="similarity">
    <text evidence="1">Belongs to the LysR transcriptional regulatory family.</text>
</comment>
<keyword evidence="9" id="KW-1185">Reference proteome</keyword>
<evidence type="ECO:0000256" key="3">
    <source>
        <dbReference type="ARBA" id="ARBA00023125"/>
    </source>
</evidence>
<dbReference type="GO" id="GO:0032993">
    <property type="term" value="C:protein-DNA complex"/>
    <property type="evidence" value="ECO:0007669"/>
    <property type="project" value="TreeGrafter"/>
</dbReference>
<reference evidence="7" key="4">
    <citation type="submission" date="2018-06" db="EMBL/GenBank/DDBJ databases">
        <authorList>
            <person name="Martins R.C."/>
            <person name="Perdigao-Neto L.V."/>
            <person name="Costa S.F."/>
            <person name="Levin A.S.S."/>
        </authorList>
    </citation>
    <scope>NUCLEOTIDE SEQUENCE</scope>
    <source>
        <strain evidence="7">1283</strain>
    </source>
</reference>
<evidence type="ECO:0000313" key="6">
    <source>
        <dbReference type="EMBL" id="OCO79076.1"/>
    </source>
</evidence>
<dbReference type="PANTHER" id="PTHR30346">
    <property type="entry name" value="TRANSCRIPTIONAL DUAL REGULATOR HCAR-RELATED"/>
    <property type="match status" value="1"/>
</dbReference>
<evidence type="ECO:0000313" key="7">
    <source>
        <dbReference type="EMBL" id="PYA63546.1"/>
    </source>
</evidence>
<dbReference type="EMBL" id="LJEX02000164">
    <property type="protein sequence ID" value="OCO79076.1"/>
    <property type="molecule type" value="Genomic_DNA"/>
</dbReference>
<dbReference type="Pfam" id="PF03466">
    <property type="entry name" value="LysR_substrate"/>
    <property type="match status" value="1"/>
</dbReference>
<dbReference type="InterPro" id="IPR036390">
    <property type="entry name" value="WH_DNA-bd_sf"/>
</dbReference>
<protein>
    <submittedName>
        <fullName evidence="7">LysR family transcriptional regulator</fullName>
    </submittedName>
</protein>
<dbReference type="InterPro" id="IPR005119">
    <property type="entry name" value="LysR_subst-bd"/>
</dbReference>
<keyword evidence="4" id="KW-0804">Transcription</keyword>
<reference evidence="7" key="3">
    <citation type="submission" date="2018-06" db="EMBL/GenBank/DDBJ databases">
        <title>Serratia marcescens genome sequencing and assembly.</title>
        <authorList>
            <person name="Martins R.C.R."/>
            <person name="Perdigao-Neto L.V."/>
            <person name="Costa S.F."/>
            <person name="Levin A.S.S."/>
        </authorList>
    </citation>
    <scope>NUCLEOTIDE SEQUENCE</scope>
    <source>
        <strain evidence="7">1283</strain>
    </source>
</reference>
<dbReference type="Gene3D" id="1.10.10.10">
    <property type="entry name" value="Winged helix-like DNA-binding domain superfamily/Winged helix DNA-binding domain"/>
    <property type="match status" value="1"/>
</dbReference>
<dbReference type="Proteomes" id="UP000247823">
    <property type="component" value="Unassembled WGS sequence"/>
</dbReference>
<evidence type="ECO:0000259" key="5">
    <source>
        <dbReference type="PROSITE" id="PS50931"/>
    </source>
</evidence>
<dbReference type="CDD" id="cd05466">
    <property type="entry name" value="PBP2_LTTR_substrate"/>
    <property type="match status" value="1"/>
</dbReference>
<proteinExistence type="inferred from homology"/>
<name>A0A5P6H076_SERMA</name>
<organism evidence="6 8">
    <name type="scientific">Serratia marcescens</name>
    <dbReference type="NCBI Taxonomy" id="615"/>
    <lineage>
        <taxon>Bacteria</taxon>
        <taxon>Pseudomonadati</taxon>
        <taxon>Pseudomonadota</taxon>
        <taxon>Gammaproteobacteria</taxon>
        <taxon>Enterobacterales</taxon>
        <taxon>Yersiniaceae</taxon>
        <taxon>Serratia</taxon>
    </lineage>
</organism>
<reference evidence="6" key="2">
    <citation type="journal article" date="2017" name="PLoS ONE">
        <title>Genomic and phenotypic characterisation of fluoroquinolone resistance mechanisms in Enterobacteriaceae in Durban, South Africa.</title>
        <authorList>
            <person name="Osei Sekyere J."/>
            <person name="Amoako D.G."/>
        </authorList>
    </citation>
    <scope>NUCLEOTIDE SEQUENCE</scope>
    <source>
        <strain evidence="6">945174350</strain>
    </source>
</reference>
<accession>A0A5P6H076</accession>
<dbReference type="GO" id="GO:0003677">
    <property type="term" value="F:DNA binding"/>
    <property type="evidence" value="ECO:0007669"/>
    <property type="project" value="UniProtKB-KW"/>
</dbReference>
<reference evidence="8" key="1">
    <citation type="submission" date="2016-04" db="EMBL/GenBank/DDBJ databases">
        <authorList>
            <person name="Osei Sekyere J."/>
            <person name="Sivertsen A."/>
            <person name="Pedersen A.T."/>
            <person name="Sundsfjord A."/>
        </authorList>
    </citation>
    <scope>NUCLEOTIDE SEQUENCE [LARGE SCALE GENOMIC DNA]</scope>
    <source>
        <strain evidence="8">945174350</strain>
    </source>
</reference>
<dbReference type="InterPro" id="IPR000847">
    <property type="entry name" value="LysR_HTH_N"/>
</dbReference>
<dbReference type="InterPro" id="IPR036388">
    <property type="entry name" value="WH-like_DNA-bd_sf"/>
</dbReference>
<evidence type="ECO:0000313" key="8">
    <source>
        <dbReference type="Proteomes" id="UP000050489"/>
    </source>
</evidence>
<dbReference type="EMBL" id="QJQB01000422">
    <property type="protein sequence ID" value="PYA63546.1"/>
    <property type="molecule type" value="Genomic_DNA"/>
</dbReference>
<dbReference type="PRINTS" id="PR00039">
    <property type="entry name" value="HTHLYSR"/>
</dbReference>
<dbReference type="PROSITE" id="PS50931">
    <property type="entry name" value="HTH_LYSR"/>
    <property type="match status" value="1"/>
</dbReference>
<dbReference type="AlphaFoldDB" id="A0A5P6H076"/>
<dbReference type="Proteomes" id="UP000050489">
    <property type="component" value="Unassembled WGS sequence"/>
</dbReference>
<evidence type="ECO:0000313" key="9">
    <source>
        <dbReference type="Proteomes" id="UP000247823"/>
    </source>
</evidence>
<dbReference type="PANTHER" id="PTHR30346:SF0">
    <property type="entry name" value="HCA OPERON TRANSCRIPTIONAL ACTIVATOR HCAR"/>
    <property type="match status" value="1"/>
</dbReference>
<keyword evidence="3" id="KW-0238">DNA-binding</keyword>
<dbReference type="Pfam" id="PF00126">
    <property type="entry name" value="HTH_1"/>
    <property type="match status" value="1"/>
</dbReference>
<comment type="caution">
    <text evidence="6">The sequence shown here is derived from an EMBL/GenBank/DDBJ whole genome shotgun (WGS) entry which is preliminary data.</text>
</comment>
<dbReference type="Gene3D" id="3.40.190.10">
    <property type="entry name" value="Periplasmic binding protein-like II"/>
    <property type="match status" value="2"/>
</dbReference>
<evidence type="ECO:0000256" key="2">
    <source>
        <dbReference type="ARBA" id="ARBA00023015"/>
    </source>
</evidence>